<gene>
    <name evidence="6" type="ORF">FNU76_03905</name>
</gene>
<dbReference type="EMBL" id="CP041730">
    <property type="protein sequence ID" value="QDQ25562.1"/>
    <property type="molecule type" value="Genomic_DNA"/>
</dbReference>
<keyword evidence="1 4" id="KW-0812">Transmembrane</keyword>
<dbReference type="Gene3D" id="1.20.1250.20">
    <property type="entry name" value="MFS general substrate transporter like domains"/>
    <property type="match status" value="1"/>
</dbReference>
<feature type="transmembrane region" description="Helical" evidence="4">
    <location>
        <begin position="311"/>
        <end position="333"/>
    </location>
</feature>
<dbReference type="Pfam" id="PF07690">
    <property type="entry name" value="MFS_1"/>
    <property type="match status" value="1"/>
</dbReference>
<dbReference type="RefSeq" id="WP_143856487.1">
    <property type="nucleotide sequence ID" value="NZ_CP041730.1"/>
</dbReference>
<dbReference type="PANTHER" id="PTHR23531:SF1">
    <property type="entry name" value="QUINOLENE RESISTANCE PROTEIN NORA"/>
    <property type="match status" value="1"/>
</dbReference>
<dbReference type="InterPro" id="IPR020846">
    <property type="entry name" value="MFS_dom"/>
</dbReference>
<feature type="transmembrane region" description="Helical" evidence="4">
    <location>
        <begin position="289"/>
        <end position="305"/>
    </location>
</feature>
<dbReference type="OrthoDB" id="3461193at2"/>
<dbReference type="InterPro" id="IPR036259">
    <property type="entry name" value="MFS_trans_sf"/>
</dbReference>
<dbReference type="NCBIfam" id="NF003477">
    <property type="entry name" value="PRK05122.1"/>
    <property type="match status" value="1"/>
</dbReference>
<dbReference type="PROSITE" id="PS50850">
    <property type="entry name" value="MFS"/>
    <property type="match status" value="1"/>
</dbReference>
<organism evidence="6 7">
    <name type="scientific">Chitinimonas arctica</name>
    <dbReference type="NCBI Taxonomy" id="2594795"/>
    <lineage>
        <taxon>Bacteria</taxon>
        <taxon>Pseudomonadati</taxon>
        <taxon>Pseudomonadota</taxon>
        <taxon>Betaproteobacteria</taxon>
        <taxon>Neisseriales</taxon>
        <taxon>Chitinibacteraceae</taxon>
        <taxon>Chitinimonas</taxon>
    </lineage>
</organism>
<feature type="transmembrane region" description="Helical" evidence="4">
    <location>
        <begin position="21"/>
        <end position="43"/>
    </location>
</feature>
<keyword evidence="4" id="KW-0997">Cell inner membrane</keyword>
<dbReference type="Proteomes" id="UP000317550">
    <property type="component" value="Chromosome"/>
</dbReference>
<feature type="transmembrane region" description="Helical" evidence="4">
    <location>
        <begin position="259"/>
        <end position="277"/>
    </location>
</feature>
<evidence type="ECO:0000256" key="4">
    <source>
        <dbReference type="HAMAP-Rule" id="MF_02091"/>
    </source>
</evidence>
<dbReference type="InterPro" id="IPR011701">
    <property type="entry name" value="MFS"/>
</dbReference>
<dbReference type="InterPro" id="IPR052714">
    <property type="entry name" value="MFS_Exporter"/>
</dbReference>
<dbReference type="InterPro" id="IPR037541">
    <property type="entry name" value="MFS_YfcJ"/>
</dbReference>
<dbReference type="PANTHER" id="PTHR23531">
    <property type="entry name" value="QUINOLENE RESISTANCE PROTEIN NORA"/>
    <property type="match status" value="1"/>
</dbReference>
<dbReference type="KEGG" id="cari:FNU76_03905"/>
<evidence type="ECO:0000256" key="3">
    <source>
        <dbReference type="ARBA" id="ARBA00023136"/>
    </source>
</evidence>
<feature type="domain" description="Major facilitator superfamily (MFS) profile" evidence="5">
    <location>
        <begin position="222"/>
        <end position="417"/>
    </location>
</feature>
<feature type="transmembrane region" description="Helical" evidence="4">
    <location>
        <begin position="157"/>
        <end position="179"/>
    </location>
</feature>
<comment type="subcellular location">
    <subcellularLocation>
        <location evidence="4">Cell inner membrane</location>
        <topology evidence="4">Multi-pass membrane protein</topology>
    </subcellularLocation>
</comment>
<dbReference type="GO" id="GO:0005886">
    <property type="term" value="C:plasma membrane"/>
    <property type="evidence" value="ECO:0007669"/>
    <property type="project" value="UniProtKB-SubCell"/>
</dbReference>
<dbReference type="HAMAP" id="MF_02091">
    <property type="entry name" value="MFS_YfcJ"/>
    <property type="match status" value="1"/>
</dbReference>
<evidence type="ECO:0000313" key="6">
    <source>
        <dbReference type="EMBL" id="QDQ25562.1"/>
    </source>
</evidence>
<dbReference type="GO" id="GO:0022857">
    <property type="term" value="F:transmembrane transporter activity"/>
    <property type="evidence" value="ECO:0007669"/>
    <property type="project" value="UniProtKB-UniRule"/>
</dbReference>
<keyword evidence="2 4" id="KW-1133">Transmembrane helix</keyword>
<feature type="transmembrane region" description="Helical" evidence="4">
    <location>
        <begin position="91"/>
        <end position="108"/>
    </location>
</feature>
<dbReference type="SUPFAM" id="SSF103473">
    <property type="entry name" value="MFS general substrate transporter"/>
    <property type="match status" value="1"/>
</dbReference>
<keyword evidence="4" id="KW-1003">Cell membrane</keyword>
<feature type="transmembrane region" description="Helical" evidence="4">
    <location>
        <begin position="345"/>
        <end position="366"/>
    </location>
</feature>
<protein>
    <recommendedName>
        <fullName evidence="4">Uncharacterized MFS-type transporter FNU76_03905</fullName>
    </recommendedName>
</protein>
<reference evidence="7" key="1">
    <citation type="submission" date="2019-07" db="EMBL/GenBank/DDBJ databases">
        <title>Chitinimonas sp. nov., isolated from Ny-Alesund, arctica soil.</title>
        <authorList>
            <person name="Xu Q."/>
            <person name="Peng F."/>
        </authorList>
    </citation>
    <scope>NUCLEOTIDE SEQUENCE [LARGE SCALE GENOMIC DNA]</scope>
    <source>
        <strain evidence="7">R3-44</strain>
    </source>
</reference>
<feature type="transmembrane region" description="Helical" evidence="4">
    <location>
        <begin position="185"/>
        <end position="206"/>
    </location>
</feature>
<evidence type="ECO:0000256" key="2">
    <source>
        <dbReference type="ARBA" id="ARBA00022989"/>
    </source>
</evidence>
<dbReference type="AlphaFoldDB" id="A0A516SBN9"/>
<sequence length="417" mass="42523">MNKAPLASPAAATTAAASPSVFIRLLPITLAVFIVFLTIGLPLPVLPLHVHGTLAMSTLVVGVVIGSQFAAALLSRAWAGGMADTVGAKRTMLVGSCMAACSGLAYLLSDAFSALPAGAVAVLLLGRLLWGCAESLLVTGALSWGVGLLGPQHAGKVMAWVGMAMYGAYALGAPIGVWIYRHYGFTGIAAACTVIPLLALALVATVRPSVLGSVKRVPFYRVLGTVWLPGVGLALSSVGFGVITAFIALLFAARNWGNASMAFTAFGMAFIAARLLFGHLPDKLGGAKVALVSVLIEAVGQLLIWRAEGVMLAYLGAALTGFGYSLAFPGFGVEAIRRAPPESRGVAMGAYVAFLDVALGITGPLAGMIASHHDLDTIYLAGGIAVFCSTAVALSLLVRPAVAIPQTGKGGLQKSPL</sequence>
<dbReference type="CDD" id="cd17489">
    <property type="entry name" value="MFS_YfcJ_like"/>
    <property type="match status" value="1"/>
</dbReference>
<feature type="transmembrane region" description="Helical" evidence="4">
    <location>
        <begin position="128"/>
        <end position="150"/>
    </location>
</feature>
<dbReference type="NCBIfam" id="NF009048">
    <property type="entry name" value="PRK12382.1"/>
    <property type="match status" value="1"/>
</dbReference>
<feature type="transmembrane region" description="Helical" evidence="4">
    <location>
        <begin position="55"/>
        <end position="79"/>
    </location>
</feature>
<keyword evidence="3 4" id="KW-0472">Membrane</keyword>
<name>A0A516SBN9_9NEIS</name>
<feature type="transmembrane region" description="Helical" evidence="4">
    <location>
        <begin position="378"/>
        <end position="398"/>
    </location>
</feature>
<keyword evidence="4" id="KW-0813">Transport</keyword>
<comment type="similarity">
    <text evidence="4">Belongs to the major facilitator superfamily. YfcJ family.</text>
</comment>
<evidence type="ECO:0000313" key="7">
    <source>
        <dbReference type="Proteomes" id="UP000317550"/>
    </source>
</evidence>
<accession>A0A516SBN9</accession>
<keyword evidence="7" id="KW-1185">Reference proteome</keyword>
<evidence type="ECO:0000259" key="5">
    <source>
        <dbReference type="PROSITE" id="PS50850"/>
    </source>
</evidence>
<feature type="transmembrane region" description="Helical" evidence="4">
    <location>
        <begin position="226"/>
        <end position="253"/>
    </location>
</feature>
<proteinExistence type="inferred from homology"/>
<evidence type="ECO:0000256" key="1">
    <source>
        <dbReference type="ARBA" id="ARBA00022692"/>
    </source>
</evidence>